<dbReference type="RefSeq" id="WP_137012614.1">
    <property type="nucleotide sequence ID" value="NZ_SZPX01000003.1"/>
</dbReference>
<organism evidence="2 3">
    <name type="scientific">Sulfurimonas crateris</name>
    <dbReference type="NCBI Taxonomy" id="2574727"/>
    <lineage>
        <taxon>Bacteria</taxon>
        <taxon>Pseudomonadati</taxon>
        <taxon>Campylobacterota</taxon>
        <taxon>Epsilonproteobacteria</taxon>
        <taxon>Campylobacterales</taxon>
        <taxon>Sulfurimonadaceae</taxon>
        <taxon>Sulfurimonas</taxon>
    </lineage>
</organism>
<sequence length="388" mass="45403">MKEEFFGNLYLFFSYSASDISKILEINNDKCTKISDYLDKFESQINLEITSTTSSLIKRKYVDELNFFYLDENESIESNKTETGKLFATFDTITNLVVVTVAFFETSIPISHILDRLSQNNIQIFKDDKKMLLSDYLQNMYCLEYHGSAKACLTTNNSINDEIYPYYIANETFDSSVMSATLKDEIYGKKLLENLAQYNSSDIYSGKNTIIRIDKRDYKKQNKSRIESDIIFLFIIEILMFKETAIERSNKKIINYLNSKKDIDLKILDKLNREFSQTIPFWDIKVFKYIAAQNLANKIESSFGLNERYENYEKNQNFLQHKINIKQAIAQEHESKILFTIAIVLFIFEVYKLGSEFIGKSTSLFFSTSLILIFLIYWVNKNRKLNDG</sequence>
<dbReference type="Proteomes" id="UP000309561">
    <property type="component" value="Unassembled WGS sequence"/>
</dbReference>
<dbReference type="EMBL" id="SZPX01000003">
    <property type="protein sequence ID" value="TKI69822.1"/>
    <property type="molecule type" value="Genomic_DNA"/>
</dbReference>
<feature type="transmembrane region" description="Helical" evidence="1">
    <location>
        <begin position="361"/>
        <end position="379"/>
    </location>
</feature>
<evidence type="ECO:0000256" key="1">
    <source>
        <dbReference type="SAM" id="Phobius"/>
    </source>
</evidence>
<comment type="caution">
    <text evidence="2">The sequence shown here is derived from an EMBL/GenBank/DDBJ whole genome shotgun (WGS) entry which is preliminary data.</text>
</comment>
<keyword evidence="1" id="KW-0472">Membrane</keyword>
<gene>
    <name evidence="2" type="ORF">FCU45_04195</name>
</gene>
<protein>
    <submittedName>
        <fullName evidence="2">Uncharacterized protein</fullName>
    </submittedName>
</protein>
<evidence type="ECO:0000313" key="2">
    <source>
        <dbReference type="EMBL" id="TKI69822.1"/>
    </source>
</evidence>
<dbReference type="AlphaFoldDB" id="A0A4U2Z8F9"/>
<reference evidence="2 3" key="1">
    <citation type="submission" date="2019-04" db="EMBL/GenBank/DDBJ databases">
        <title>Sulfurimonas crateris sp. nov. a facultative anaerobic sulfur-oxidizing chemolithautotrophic bacterium isolated from a terrestrial mud vulcano.</title>
        <authorList>
            <person name="Ratnikova N.M."/>
            <person name="Slobodkin A.I."/>
            <person name="Merkel A.Y."/>
            <person name="Novikov A."/>
            <person name="Bonch-Osmolovskaya E.A."/>
            <person name="Slobodkina G.B."/>
        </authorList>
    </citation>
    <scope>NUCLEOTIDE SEQUENCE [LARGE SCALE GENOMIC DNA]</scope>
    <source>
        <strain evidence="2 3">SN118</strain>
    </source>
</reference>
<proteinExistence type="predicted"/>
<keyword evidence="3" id="KW-1185">Reference proteome</keyword>
<keyword evidence="1" id="KW-1133">Transmembrane helix</keyword>
<dbReference type="OrthoDB" id="6402593at2"/>
<keyword evidence="1" id="KW-0812">Transmembrane</keyword>
<name>A0A4U2Z8F9_9BACT</name>
<evidence type="ECO:0000313" key="3">
    <source>
        <dbReference type="Proteomes" id="UP000309561"/>
    </source>
</evidence>
<accession>A0A4U2Z8F9</accession>